<comment type="caution">
    <text evidence="4">The sequence shown here is derived from an EMBL/GenBank/DDBJ whole genome shotgun (WGS) entry which is preliminary data.</text>
</comment>
<feature type="domain" description="VPS9" evidence="3">
    <location>
        <begin position="248"/>
        <end position="394"/>
    </location>
</feature>
<accession>A0A8J4PYC3</accession>
<organism evidence="4 5">
    <name type="scientific">Polysphondylium violaceum</name>
    <dbReference type="NCBI Taxonomy" id="133409"/>
    <lineage>
        <taxon>Eukaryota</taxon>
        <taxon>Amoebozoa</taxon>
        <taxon>Evosea</taxon>
        <taxon>Eumycetozoa</taxon>
        <taxon>Dictyostelia</taxon>
        <taxon>Dictyosteliales</taxon>
        <taxon>Dictyosteliaceae</taxon>
        <taxon>Polysphondylium</taxon>
    </lineage>
</organism>
<evidence type="ECO:0000256" key="1">
    <source>
        <dbReference type="SAM" id="Coils"/>
    </source>
</evidence>
<evidence type="ECO:0000259" key="3">
    <source>
        <dbReference type="PROSITE" id="PS51205"/>
    </source>
</evidence>
<dbReference type="InterPro" id="IPR037191">
    <property type="entry name" value="VPS9_dom_sf"/>
</dbReference>
<dbReference type="GO" id="GO:0030133">
    <property type="term" value="C:transport vesicle"/>
    <property type="evidence" value="ECO:0007669"/>
    <property type="project" value="TreeGrafter"/>
</dbReference>
<dbReference type="GO" id="GO:0005769">
    <property type="term" value="C:early endosome"/>
    <property type="evidence" value="ECO:0007669"/>
    <property type="project" value="TreeGrafter"/>
</dbReference>
<dbReference type="SMART" id="SM00167">
    <property type="entry name" value="VPS9"/>
    <property type="match status" value="1"/>
</dbReference>
<dbReference type="EMBL" id="AJWJ01000110">
    <property type="protein sequence ID" value="KAF2075199.1"/>
    <property type="molecule type" value="Genomic_DNA"/>
</dbReference>
<gene>
    <name evidence="4" type="ORF">CYY_003504</name>
</gene>
<reference evidence="4" key="1">
    <citation type="submission" date="2020-01" db="EMBL/GenBank/DDBJ databases">
        <title>Development of genomics and gene disruption for Polysphondylium violaceum indicates a role for the polyketide synthase stlB in stalk morphogenesis.</title>
        <authorList>
            <person name="Narita B."/>
            <person name="Kawabe Y."/>
            <person name="Kin K."/>
            <person name="Saito T."/>
            <person name="Gibbs R."/>
            <person name="Kuspa A."/>
            <person name="Muzny D."/>
            <person name="Queller D."/>
            <person name="Richards S."/>
            <person name="Strassman J."/>
            <person name="Sucgang R."/>
            <person name="Worley K."/>
            <person name="Schaap P."/>
        </authorList>
    </citation>
    <scope>NUCLEOTIDE SEQUENCE</scope>
    <source>
        <strain evidence="4">QSvi11</strain>
    </source>
</reference>
<dbReference type="GO" id="GO:0005085">
    <property type="term" value="F:guanyl-nucleotide exchange factor activity"/>
    <property type="evidence" value="ECO:0007669"/>
    <property type="project" value="TreeGrafter"/>
</dbReference>
<dbReference type="Gene3D" id="1.20.1050.80">
    <property type="entry name" value="VPS9 domain"/>
    <property type="match status" value="1"/>
</dbReference>
<dbReference type="GO" id="GO:0005886">
    <property type="term" value="C:plasma membrane"/>
    <property type="evidence" value="ECO:0007669"/>
    <property type="project" value="TreeGrafter"/>
</dbReference>
<dbReference type="OrthoDB" id="411646at2759"/>
<keyword evidence="1" id="KW-0175">Coiled coil</keyword>
<evidence type="ECO:0000313" key="5">
    <source>
        <dbReference type="Proteomes" id="UP000695562"/>
    </source>
</evidence>
<dbReference type="AlphaFoldDB" id="A0A8J4PYC3"/>
<dbReference type="GO" id="GO:0045022">
    <property type="term" value="P:early endosome to late endosome transport"/>
    <property type="evidence" value="ECO:0007669"/>
    <property type="project" value="TreeGrafter"/>
</dbReference>
<protein>
    <recommendedName>
        <fullName evidence="3">VPS9 domain-containing protein</fullName>
    </recommendedName>
</protein>
<feature type="region of interest" description="Disordered" evidence="2">
    <location>
        <begin position="430"/>
        <end position="473"/>
    </location>
</feature>
<dbReference type="PANTHER" id="PTHR24170">
    <property type="entry name" value="ANKYRIN REPEAT DOMAIN-CONTAINING PROTEIN 27"/>
    <property type="match status" value="1"/>
</dbReference>
<dbReference type="PROSITE" id="PS51205">
    <property type="entry name" value="VPS9"/>
    <property type="match status" value="1"/>
</dbReference>
<name>A0A8J4PYC3_9MYCE</name>
<dbReference type="Proteomes" id="UP000695562">
    <property type="component" value="Unassembled WGS sequence"/>
</dbReference>
<dbReference type="GO" id="GO:0000149">
    <property type="term" value="F:SNARE binding"/>
    <property type="evidence" value="ECO:0007669"/>
    <property type="project" value="TreeGrafter"/>
</dbReference>
<dbReference type="Pfam" id="PF02204">
    <property type="entry name" value="VPS9"/>
    <property type="match status" value="1"/>
</dbReference>
<sequence length="572" mass="65227">MDEDLNKNLFFQTIKFKFPKIFQLIESKCYTLCIPQFSSLYGMNVSQKVVESHVFIESKYYQSEYETLCDDSSYFVENGFIVDKNNKSKKVKILFDEICYNKDYKSYRLLCIEAPLVGGTGIKPSISHEEFDHFQGIVKPQRPTFEQSIQFLLDSPASINSIVMRKADKLIEDFQNTWKIIKGRETDLKESLEILHEKVLNDLVCANAEYKQLQSNHKQMLNLSMILESYILGRLYDKIYKELLNQYELENMQLYEKTIKLSKHSIEDLGIRASFEPHLSKAIEIVNSFEKEKTPIDKLLSIVQASKEIEESIRARSILEGTEEEDILTITGDDALPITAYLLIQARPKSLQTDLIYCSHFIISSISNSSLGYHLVNFTAAIDYIKRLYQEFVEKQLEDNTISTSTTSPTSSTTNLTSSLSFSDISISDNNSNNNNNNNNFVDNNSLRNNLNDINNNSSSSSTIRKNSNPIQPNLNKFNQYNSTPNLHYQSTISSPLKPIIGHTENAHKYNTLTSNSNAPNNRSTLTSNYVYTKAPTVIDLNDDESGLGEFIGKLKDIKEDVVVGSYYVPSK</sequence>
<evidence type="ECO:0000313" key="4">
    <source>
        <dbReference type="EMBL" id="KAF2075199.1"/>
    </source>
</evidence>
<feature type="coiled-coil region" evidence="1">
    <location>
        <begin position="196"/>
        <end position="223"/>
    </location>
</feature>
<dbReference type="SUPFAM" id="SSF109993">
    <property type="entry name" value="VPS9 domain"/>
    <property type="match status" value="1"/>
</dbReference>
<dbReference type="InterPro" id="IPR003123">
    <property type="entry name" value="VPS9"/>
</dbReference>
<dbReference type="PANTHER" id="PTHR24170:SF1">
    <property type="entry name" value="DOMAIN PROTEIN, PUTATIVE (AFU_ORTHOLOGUE AFUA_1G09870)-RELATED"/>
    <property type="match status" value="1"/>
</dbReference>
<dbReference type="InterPro" id="IPR051248">
    <property type="entry name" value="UPF0507/Ank_repeat_27"/>
</dbReference>
<proteinExistence type="predicted"/>
<dbReference type="GO" id="GO:0005770">
    <property type="term" value="C:late endosome"/>
    <property type="evidence" value="ECO:0007669"/>
    <property type="project" value="TreeGrafter"/>
</dbReference>
<evidence type="ECO:0000256" key="2">
    <source>
        <dbReference type="SAM" id="MobiDB-lite"/>
    </source>
</evidence>
<dbReference type="GO" id="GO:0097422">
    <property type="term" value="C:tubular endosome"/>
    <property type="evidence" value="ECO:0007669"/>
    <property type="project" value="TreeGrafter"/>
</dbReference>
<keyword evidence="5" id="KW-1185">Reference proteome</keyword>
<feature type="compositionally biased region" description="Low complexity" evidence="2">
    <location>
        <begin position="430"/>
        <end position="469"/>
    </location>
</feature>